<evidence type="ECO:0000256" key="2">
    <source>
        <dbReference type="SAM" id="MobiDB-lite"/>
    </source>
</evidence>
<dbReference type="GO" id="GO:0070536">
    <property type="term" value="P:protein K63-linked deubiquitination"/>
    <property type="evidence" value="ECO:0007669"/>
    <property type="project" value="TreeGrafter"/>
</dbReference>
<name>A0A0V0R5E8_PSEPJ</name>
<dbReference type="Gene3D" id="3.40.140.10">
    <property type="entry name" value="Cytidine Deaminase, domain 2"/>
    <property type="match status" value="1"/>
</dbReference>
<sequence>MGECNSTCNKTYDQQYEIQNSRNPEQFSQYNVQDSNNYHLKSKKQIQQEEKNRMNYFSYKNYKNTEFQYNTSQKKQLLNYNDNPYYSLQQDMKNIRKIISEKVSKYGSAMFNNVLYYFDQWNNIIYKDMLKPYEVDIKTYLSSNEQQNCYYLKIAHEVQNFQSFQVLQNFLKQFYLVQFESNLDITSQKDHLNSQISIEFIISDQDFLKLKCQLIRLSEGFEFLEDENFQTKTKKTHHLFYSPEAASKRIQEFHNNQQNNPLIHQNSIKQMSKDQIDQQINAFAQILNMKNLEKCANYILQMHQILTNSKNIEGKQLEELQKLVQSLKMEKKKSKDIFIQENLIQQFINLSDYNTKHKKIETLGYILGFQKNNNFIADQLIVPPQIGKYDSCECTNEEIISNFMENSQRILLAWIHTHPKHVKLNRYIWKKNFQIFQIVQFFSQGQQMSAVDLHNQYLYQVNSQNQNTFLGIIYAPEEKIQLQGYKLNNKGLAELEQCKQVGFHPQHKENYDEIIELYDKEEFLVEDPNLKVQVFDLREDENQFNSSQLQNGQQIQKNQYPDKINANQNKNIQSDKQYNQEQKSQQANLSQNQVQNQAHMKNKIFDNNNLKNQNKDQNINTQTHQFLDTEQGTSQTHFDLISNKINNKQKLQQNLIANNQNNQQNLLRNDLKNF</sequence>
<evidence type="ECO:0008006" key="5">
    <source>
        <dbReference type="Google" id="ProtNLM"/>
    </source>
</evidence>
<comment type="caution">
    <text evidence="3">The sequence shown here is derived from an EMBL/GenBank/DDBJ whole genome shotgun (WGS) entry which is preliminary data.</text>
</comment>
<accession>A0A0V0R5E8</accession>
<dbReference type="Proteomes" id="UP000054937">
    <property type="component" value="Unassembled WGS sequence"/>
</dbReference>
<evidence type="ECO:0000313" key="3">
    <source>
        <dbReference type="EMBL" id="KRX09711.1"/>
    </source>
</evidence>
<keyword evidence="4" id="KW-1185">Reference proteome</keyword>
<dbReference type="InParanoid" id="A0A0V0R5E8"/>
<reference evidence="3 4" key="1">
    <citation type="journal article" date="2015" name="Sci. Rep.">
        <title>Genome of the facultative scuticociliatosis pathogen Pseudocohnilembus persalinus provides insight into its virulence through horizontal gene transfer.</title>
        <authorList>
            <person name="Xiong J."/>
            <person name="Wang G."/>
            <person name="Cheng J."/>
            <person name="Tian M."/>
            <person name="Pan X."/>
            <person name="Warren A."/>
            <person name="Jiang C."/>
            <person name="Yuan D."/>
            <person name="Miao W."/>
        </authorList>
    </citation>
    <scope>NUCLEOTIDE SEQUENCE [LARGE SCALE GENOMIC DNA]</scope>
    <source>
        <strain evidence="3">36N120E</strain>
    </source>
</reference>
<evidence type="ECO:0000313" key="4">
    <source>
        <dbReference type="Proteomes" id="UP000054937"/>
    </source>
</evidence>
<dbReference type="AlphaFoldDB" id="A0A0V0R5E8"/>
<gene>
    <name evidence="3" type="ORF">PPERSA_02583</name>
</gene>
<dbReference type="GO" id="GO:0016020">
    <property type="term" value="C:membrane"/>
    <property type="evidence" value="ECO:0007669"/>
    <property type="project" value="TreeGrafter"/>
</dbReference>
<dbReference type="PANTHER" id="PTHR12947:SF13">
    <property type="entry name" value="FI19924P1"/>
    <property type="match status" value="1"/>
</dbReference>
<dbReference type="GO" id="GO:0005768">
    <property type="term" value="C:endosome"/>
    <property type="evidence" value="ECO:0007669"/>
    <property type="project" value="TreeGrafter"/>
</dbReference>
<evidence type="ECO:0000256" key="1">
    <source>
        <dbReference type="SAM" id="Coils"/>
    </source>
</evidence>
<dbReference type="PANTHER" id="PTHR12947">
    <property type="entry name" value="AMSH-LIKE PROTEASE"/>
    <property type="match status" value="1"/>
</dbReference>
<feature type="region of interest" description="Disordered" evidence="2">
    <location>
        <begin position="576"/>
        <end position="595"/>
    </location>
</feature>
<dbReference type="EMBL" id="LDAU01000044">
    <property type="protein sequence ID" value="KRX09711.1"/>
    <property type="molecule type" value="Genomic_DNA"/>
</dbReference>
<organism evidence="3 4">
    <name type="scientific">Pseudocohnilembus persalinus</name>
    <name type="common">Ciliate</name>
    <dbReference type="NCBI Taxonomy" id="266149"/>
    <lineage>
        <taxon>Eukaryota</taxon>
        <taxon>Sar</taxon>
        <taxon>Alveolata</taxon>
        <taxon>Ciliophora</taxon>
        <taxon>Intramacronucleata</taxon>
        <taxon>Oligohymenophorea</taxon>
        <taxon>Scuticociliatia</taxon>
        <taxon>Philasterida</taxon>
        <taxon>Pseudocohnilembidae</taxon>
        <taxon>Pseudocohnilembus</taxon>
    </lineage>
</organism>
<proteinExistence type="predicted"/>
<protein>
    <recommendedName>
        <fullName evidence="5">MPN domain-containing protein</fullName>
    </recommendedName>
</protein>
<keyword evidence="1" id="KW-0175">Coiled coil</keyword>
<feature type="coiled-coil region" evidence="1">
    <location>
        <begin position="310"/>
        <end position="337"/>
    </location>
</feature>
<dbReference type="SUPFAM" id="SSF102712">
    <property type="entry name" value="JAB1/MPN domain"/>
    <property type="match status" value="1"/>
</dbReference>
<dbReference type="OrthoDB" id="3640at2759"/>